<keyword evidence="3" id="KW-0551">Lipid droplet</keyword>
<dbReference type="Pfam" id="PF10230">
    <property type="entry name" value="LIDHydrolase"/>
    <property type="match status" value="1"/>
</dbReference>
<organism evidence="6 7">
    <name type="scientific">Lineolata rhizophorae</name>
    <dbReference type="NCBI Taxonomy" id="578093"/>
    <lineage>
        <taxon>Eukaryota</taxon>
        <taxon>Fungi</taxon>
        <taxon>Dikarya</taxon>
        <taxon>Ascomycota</taxon>
        <taxon>Pezizomycotina</taxon>
        <taxon>Dothideomycetes</taxon>
        <taxon>Dothideomycetes incertae sedis</taxon>
        <taxon>Lineolatales</taxon>
        <taxon>Lineolataceae</taxon>
        <taxon>Lineolata</taxon>
    </lineage>
</organism>
<evidence type="ECO:0000256" key="1">
    <source>
        <dbReference type="ARBA" id="ARBA00004502"/>
    </source>
</evidence>
<dbReference type="InterPro" id="IPR019363">
    <property type="entry name" value="LDAH"/>
</dbReference>
<name>A0A6A6P047_9PEZI</name>
<dbReference type="InterPro" id="IPR029058">
    <property type="entry name" value="AB_hydrolase_fold"/>
</dbReference>
<dbReference type="GO" id="GO:0019915">
    <property type="term" value="P:lipid storage"/>
    <property type="evidence" value="ECO:0007669"/>
    <property type="project" value="InterPro"/>
</dbReference>
<dbReference type="GO" id="GO:0016298">
    <property type="term" value="F:lipase activity"/>
    <property type="evidence" value="ECO:0007669"/>
    <property type="project" value="InterPro"/>
</dbReference>
<dbReference type="Proteomes" id="UP000799766">
    <property type="component" value="Unassembled WGS sequence"/>
</dbReference>
<evidence type="ECO:0000256" key="2">
    <source>
        <dbReference type="ARBA" id="ARBA00008300"/>
    </source>
</evidence>
<dbReference type="SUPFAM" id="SSF53474">
    <property type="entry name" value="alpha/beta-Hydrolases"/>
    <property type="match status" value="1"/>
</dbReference>
<keyword evidence="5" id="KW-0812">Transmembrane</keyword>
<protein>
    <recommendedName>
        <fullName evidence="8">Lipid droplet-associated hydrolase</fullName>
    </recommendedName>
</protein>
<dbReference type="Gene3D" id="3.40.50.1820">
    <property type="entry name" value="alpha/beta hydrolase"/>
    <property type="match status" value="1"/>
</dbReference>
<dbReference type="GO" id="GO:0005811">
    <property type="term" value="C:lipid droplet"/>
    <property type="evidence" value="ECO:0007669"/>
    <property type="project" value="UniProtKB-SubCell"/>
</dbReference>
<keyword evidence="5" id="KW-1133">Transmembrane helix</keyword>
<keyword evidence="5" id="KW-0472">Membrane</keyword>
<dbReference type="PANTHER" id="PTHR13390:SF0">
    <property type="entry name" value="LIPID DROPLET-ASSOCIATED HYDROLASE"/>
    <property type="match status" value="1"/>
</dbReference>
<feature type="transmembrane region" description="Helical" evidence="5">
    <location>
        <begin position="185"/>
        <end position="202"/>
    </location>
</feature>
<comment type="subcellular location">
    <subcellularLocation>
        <location evidence="1">Lipid droplet</location>
    </subcellularLocation>
</comment>
<reference evidence="6" key="1">
    <citation type="journal article" date="2020" name="Stud. Mycol.">
        <title>101 Dothideomycetes genomes: a test case for predicting lifestyles and emergence of pathogens.</title>
        <authorList>
            <person name="Haridas S."/>
            <person name="Albert R."/>
            <person name="Binder M."/>
            <person name="Bloem J."/>
            <person name="Labutti K."/>
            <person name="Salamov A."/>
            <person name="Andreopoulos B."/>
            <person name="Baker S."/>
            <person name="Barry K."/>
            <person name="Bills G."/>
            <person name="Bluhm B."/>
            <person name="Cannon C."/>
            <person name="Castanera R."/>
            <person name="Culley D."/>
            <person name="Daum C."/>
            <person name="Ezra D."/>
            <person name="Gonzalez J."/>
            <person name="Henrissat B."/>
            <person name="Kuo A."/>
            <person name="Liang C."/>
            <person name="Lipzen A."/>
            <person name="Lutzoni F."/>
            <person name="Magnuson J."/>
            <person name="Mondo S."/>
            <person name="Nolan M."/>
            <person name="Ohm R."/>
            <person name="Pangilinan J."/>
            <person name="Park H.-J."/>
            <person name="Ramirez L."/>
            <person name="Alfaro M."/>
            <person name="Sun H."/>
            <person name="Tritt A."/>
            <person name="Yoshinaga Y."/>
            <person name="Zwiers L.-H."/>
            <person name="Turgeon B."/>
            <person name="Goodwin S."/>
            <person name="Spatafora J."/>
            <person name="Crous P."/>
            <person name="Grigoriev I."/>
        </authorList>
    </citation>
    <scope>NUCLEOTIDE SEQUENCE</scope>
    <source>
        <strain evidence="6">ATCC 16933</strain>
    </source>
</reference>
<dbReference type="OrthoDB" id="448051at2759"/>
<keyword evidence="4" id="KW-0378">Hydrolase</keyword>
<evidence type="ECO:0000313" key="7">
    <source>
        <dbReference type="Proteomes" id="UP000799766"/>
    </source>
</evidence>
<dbReference type="AlphaFoldDB" id="A0A6A6P047"/>
<evidence type="ECO:0000256" key="5">
    <source>
        <dbReference type="SAM" id="Phobius"/>
    </source>
</evidence>
<dbReference type="EMBL" id="MU001681">
    <property type="protein sequence ID" value="KAF2457198.1"/>
    <property type="molecule type" value="Genomic_DNA"/>
</dbReference>
<dbReference type="PANTHER" id="PTHR13390">
    <property type="entry name" value="LIPASE"/>
    <property type="match status" value="1"/>
</dbReference>
<evidence type="ECO:0000256" key="4">
    <source>
        <dbReference type="ARBA" id="ARBA00022801"/>
    </source>
</evidence>
<evidence type="ECO:0008006" key="8">
    <source>
        <dbReference type="Google" id="ProtNLM"/>
    </source>
</evidence>
<comment type="similarity">
    <text evidence="2">Belongs to the AB hydrolase superfamily. LDAH family.</text>
</comment>
<gene>
    <name evidence="6" type="ORF">BDY21DRAFT_386006</name>
</gene>
<evidence type="ECO:0000256" key="3">
    <source>
        <dbReference type="ARBA" id="ARBA00022677"/>
    </source>
</evidence>
<sequence>MTLHPSDAVHLCPVQSSSHDGTRHYLIFFIPGNPGLIAYYTSFLTHLYGLLNQEALRHPAHTISFQVYGQSLSGFEVSSFKSGVHVAHESPPYTLRQQIDLTKHSLEDLVKTLGPAHRVIFIGHSVGTYIALELIRLSNPKVANDVGLKIDNNAARRLSTTRITGSVLLFPTVTEIAQSKNGKRFGYFLTLPLFAWIAAALAKCVATIVPFQLLVILITALTGFPRDAAGTTAKFLKSKWGVFQSLHMARTEMEDIKADKWGEEVWGASAAQDTTPSVPKLYFYFGQNDHWVSDKTRDQLIRHRGRSSNSLDSPGSEERWKPAMEVDQNGIPHAFCICK</sequence>
<proteinExistence type="inferred from homology"/>
<evidence type="ECO:0000313" key="6">
    <source>
        <dbReference type="EMBL" id="KAF2457198.1"/>
    </source>
</evidence>
<keyword evidence="7" id="KW-1185">Reference proteome</keyword>
<accession>A0A6A6P047</accession>